<evidence type="ECO:0000313" key="2">
    <source>
        <dbReference type="EMBL" id="CAE8613939.1"/>
    </source>
</evidence>
<gene>
    <name evidence="2" type="ORF">PGLA1383_LOCUS31677</name>
</gene>
<accession>A0A813FTC8</accession>
<reference evidence="2" key="1">
    <citation type="submission" date="2021-02" db="EMBL/GenBank/DDBJ databases">
        <authorList>
            <person name="Dougan E. K."/>
            <person name="Rhodes N."/>
            <person name="Thang M."/>
            <person name="Chan C."/>
        </authorList>
    </citation>
    <scope>NUCLEOTIDE SEQUENCE</scope>
</reference>
<keyword evidence="3" id="KW-1185">Reference proteome</keyword>
<dbReference type="EMBL" id="CAJNNV010025334">
    <property type="protein sequence ID" value="CAE8613939.1"/>
    <property type="molecule type" value="Genomic_DNA"/>
</dbReference>
<keyword evidence="1" id="KW-1133">Transmembrane helix</keyword>
<name>A0A813FTC8_POLGL</name>
<comment type="caution">
    <text evidence="2">The sequence shown here is derived from an EMBL/GenBank/DDBJ whole genome shotgun (WGS) entry which is preliminary data.</text>
</comment>
<feature type="transmembrane region" description="Helical" evidence="1">
    <location>
        <begin position="275"/>
        <end position="296"/>
    </location>
</feature>
<proteinExistence type="predicted"/>
<keyword evidence="1" id="KW-0472">Membrane</keyword>
<protein>
    <submittedName>
        <fullName evidence="2">Uncharacterized protein</fullName>
    </submittedName>
</protein>
<dbReference type="AlphaFoldDB" id="A0A813FTC8"/>
<sequence length="300" mass="33022">MLHEPRAMQAVQTEAKGLTNVGEQPAVGHRVPAHRWFRFREQLELTTRLLPEARAAVENAVLEPESCDPCAQLPQVLELEPLLEQLAAGLVHFRPFFALQERRSGEFSNLRVCRELACAASGGATGSKSRQRGFDVELVRWGTAAPATPEDLAEAMFPPSGRPPDEAAATWQWELFHRIFQKDASRYVTGAAWLILRALMARGVKLQLQGRQVVDLGIAHGLFFRRSAEGPEPAFDGVSALAASRADAFALCMGEDRRVIMVPSFTSLGVMHKWILLRLAQSSAVVVVVVVILRLVQSSV</sequence>
<dbReference type="OrthoDB" id="185373at2759"/>
<evidence type="ECO:0000256" key="1">
    <source>
        <dbReference type="SAM" id="Phobius"/>
    </source>
</evidence>
<dbReference type="Proteomes" id="UP000654075">
    <property type="component" value="Unassembled WGS sequence"/>
</dbReference>
<evidence type="ECO:0000313" key="3">
    <source>
        <dbReference type="Proteomes" id="UP000654075"/>
    </source>
</evidence>
<keyword evidence="1" id="KW-0812">Transmembrane</keyword>
<organism evidence="2 3">
    <name type="scientific">Polarella glacialis</name>
    <name type="common">Dinoflagellate</name>
    <dbReference type="NCBI Taxonomy" id="89957"/>
    <lineage>
        <taxon>Eukaryota</taxon>
        <taxon>Sar</taxon>
        <taxon>Alveolata</taxon>
        <taxon>Dinophyceae</taxon>
        <taxon>Suessiales</taxon>
        <taxon>Suessiaceae</taxon>
        <taxon>Polarella</taxon>
    </lineage>
</organism>